<keyword evidence="2" id="KW-1185">Reference proteome</keyword>
<organism evidence="1 2">
    <name type="scientific">Caballeronia zhejiangensis</name>
    <dbReference type="NCBI Taxonomy" id="871203"/>
    <lineage>
        <taxon>Bacteria</taxon>
        <taxon>Pseudomonadati</taxon>
        <taxon>Pseudomonadota</taxon>
        <taxon>Betaproteobacteria</taxon>
        <taxon>Burkholderiales</taxon>
        <taxon>Burkholderiaceae</taxon>
        <taxon>Caballeronia</taxon>
    </lineage>
</organism>
<dbReference type="RefSeq" id="WP_034473786.1">
    <property type="nucleotide sequence ID" value="NZ_JFHD01000040.1"/>
</dbReference>
<protein>
    <submittedName>
        <fullName evidence="1">Uncharacterized protein</fullName>
    </submittedName>
</protein>
<evidence type="ECO:0000313" key="1">
    <source>
        <dbReference type="EMBL" id="KDR25991.1"/>
    </source>
</evidence>
<name>A0A656QEJ9_9BURK</name>
<dbReference type="EMBL" id="JFHD01000040">
    <property type="protein sequence ID" value="KDR25991.1"/>
    <property type="molecule type" value="Genomic_DNA"/>
</dbReference>
<sequence length="62" mass="7427">MSIRKYWMKHPVQLRVAALLTLVLMPIWLPIVAVVQYRREIVEEIRYQYADTWRVLTKGRGA</sequence>
<evidence type="ECO:0000313" key="2">
    <source>
        <dbReference type="Proteomes" id="UP000027451"/>
    </source>
</evidence>
<proteinExistence type="predicted"/>
<comment type="caution">
    <text evidence="1">The sequence shown here is derived from an EMBL/GenBank/DDBJ whole genome shotgun (WGS) entry which is preliminary data.</text>
</comment>
<accession>A0A656QEJ9</accession>
<reference evidence="1 2" key="1">
    <citation type="submission" date="2014-03" db="EMBL/GenBank/DDBJ databases">
        <title>Draft Genome Sequences of Four Burkholderia Strains.</title>
        <authorList>
            <person name="Liu X.Y."/>
            <person name="Li C.X."/>
            <person name="Xu J.H."/>
        </authorList>
    </citation>
    <scope>NUCLEOTIDE SEQUENCE [LARGE SCALE GENOMIC DNA]</scope>
    <source>
        <strain evidence="1 2">OP-1</strain>
    </source>
</reference>
<gene>
    <name evidence="1" type="ORF">BG60_26325</name>
</gene>
<dbReference type="AlphaFoldDB" id="A0A656QEJ9"/>
<dbReference type="Proteomes" id="UP000027451">
    <property type="component" value="Unassembled WGS sequence"/>
</dbReference>